<dbReference type="InterPro" id="IPR047863">
    <property type="entry name" value="Ribosomal_uS8_CS"/>
</dbReference>
<dbReference type="AlphaFoldDB" id="H6Q6I2"/>
<keyword evidence="9" id="KW-1185">Reference proteome</keyword>
<comment type="similarity">
    <text evidence="1 6 7">Belongs to the universal ribosomal protein uS8 family.</text>
</comment>
<dbReference type="InterPro" id="IPR000630">
    <property type="entry name" value="Ribosomal_uS8"/>
</dbReference>
<accession>H6Q6I2</accession>
<dbReference type="InterPro" id="IPR035987">
    <property type="entry name" value="Ribosomal_uS8_sf"/>
</dbReference>
<dbReference type="HOGENOM" id="CLU_098428_1_1_2"/>
<dbReference type="FunFam" id="3.30.1370.30:FF:000001">
    <property type="entry name" value="40S ribosomal protein S15a"/>
    <property type="match status" value="1"/>
</dbReference>
<dbReference type="Gene3D" id="3.30.1370.30">
    <property type="match status" value="1"/>
</dbReference>
<organism evidence="8 9">
    <name type="scientific">Pyrobaculum oguniense (strain DSM 13380 / JCM 10595 / TE7)</name>
    <dbReference type="NCBI Taxonomy" id="698757"/>
    <lineage>
        <taxon>Archaea</taxon>
        <taxon>Thermoproteota</taxon>
        <taxon>Thermoprotei</taxon>
        <taxon>Thermoproteales</taxon>
        <taxon>Thermoproteaceae</taxon>
        <taxon>Pyrobaculum</taxon>
    </lineage>
</organism>
<dbReference type="GO" id="GO:0003735">
    <property type="term" value="F:structural constituent of ribosome"/>
    <property type="evidence" value="ECO:0007669"/>
    <property type="project" value="InterPro"/>
</dbReference>
<sequence>MSLEIFLKLGMWDGAMVMLDILSNALIQIKNAEVMGKKQVTIWPVNKLTYYTLRVLQRYGYVGEIEYVDDGRGGKYIVQLLGKINDIGPIRPRYPVKYREIVQWEQKFLPARQIGILVISTSQGVMSHIEAKERKIGGVLLAYVY</sequence>
<dbReference type="SUPFAM" id="SSF56047">
    <property type="entry name" value="Ribosomal protein S8"/>
    <property type="match status" value="1"/>
</dbReference>
<dbReference type="KEGG" id="pog:Pogu_0113"/>
<dbReference type="Proteomes" id="UP000009062">
    <property type="component" value="Chromosome"/>
</dbReference>
<gene>
    <name evidence="6" type="primary">rps8</name>
    <name evidence="8" type="ordered locus">Pogu_0113</name>
</gene>
<dbReference type="NCBIfam" id="NF003115">
    <property type="entry name" value="PRK04034.1"/>
    <property type="match status" value="1"/>
</dbReference>
<dbReference type="EMBL" id="CP003316">
    <property type="protein sequence ID" value="AFA38140.1"/>
    <property type="molecule type" value="Genomic_DNA"/>
</dbReference>
<keyword evidence="4 6" id="KW-0689">Ribosomal protein</keyword>
<evidence type="ECO:0000313" key="9">
    <source>
        <dbReference type="Proteomes" id="UP000009062"/>
    </source>
</evidence>
<dbReference type="PROSITE" id="PS00053">
    <property type="entry name" value="RIBOSOMAL_S8"/>
    <property type="match status" value="1"/>
</dbReference>
<comment type="subunit">
    <text evidence="6">Part of the 30S ribosomal subunit.</text>
</comment>
<protein>
    <recommendedName>
        <fullName evidence="6">Small ribosomal subunit protein uS8</fullName>
    </recommendedName>
</protein>
<dbReference type="eggNOG" id="arCOG04091">
    <property type="taxonomic scope" value="Archaea"/>
</dbReference>
<dbReference type="HAMAP" id="MF_01302_A">
    <property type="entry name" value="Ribosomal_uS8_A"/>
    <property type="match status" value="1"/>
</dbReference>
<dbReference type="Pfam" id="PF00410">
    <property type="entry name" value="Ribosomal_S8"/>
    <property type="match status" value="1"/>
</dbReference>
<dbReference type="GO" id="GO:0006412">
    <property type="term" value="P:translation"/>
    <property type="evidence" value="ECO:0007669"/>
    <property type="project" value="UniProtKB-UniRule"/>
</dbReference>
<keyword evidence="2 6" id="KW-0699">rRNA-binding</keyword>
<keyword evidence="3 6" id="KW-0694">RNA-binding</keyword>
<evidence type="ECO:0000256" key="6">
    <source>
        <dbReference type="HAMAP-Rule" id="MF_01302"/>
    </source>
</evidence>
<dbReference type="GO" id="GO:0019843">
    <property type="term" value="F:rRNA binding"/>
    <property type="evidence" value="ECO:0007669"/>
    <property type="project" value="UniProtKB-UniRule"/>
</dbReference>
<proteinExistence type="inferred from homology"/>
<evidence type="ECO:0000256" key="1">
    <source>
        <dbReference type="ARBA" id="ARBA00006471"/>
    </source>
</evidence>
<evidence type="ECO:0000256" key="4">
    <source>
        <dbReference type="ARBA" id="ARBA00022980"/>
    </source>
</evidence>
<comment type="function">
    <text evidence="6">One of the primary rRNA binding proteins, it binds directly to 16S rRNA central domain where it helps coordinate assembly of the platform of the 30S subunit.</text>
</comment>
<dbReference type="GO" id="GO:1990904">
    <property type="term" value="C:ribonucleoprotein complex"/>
    <property type="evidence" value="ECO:0007669"/>
    <property type="project" value="UniProtKB-KW"/>
</dbReference>
<evidence type="ECO:0000256" key="2">
    <source>
        <dbReference type="ARBA" id="ARBA00022730"/>
    </source>
</evidence>
<name>H6Q6I2_PYROT</name>
<dbReference type="GO" id="GO:0005840">
    <property type="term" value="C:ribosome"/>
    <property type="evidence" value="ECO:0007669"/>
    <property type="project" value="UniProtKB-KW"/>
</dbReference>
<dbReference type="Gene3D" id="3.30.1490.10">
    <property type="match status" value="1"/>
</dbReference>
<dbReference type="PANTHER" id="PTHR11758">
    <property type="entry name" value="40S RIBOSOMAL PROTEIN S15A"/>
    <property type="match status" value="1"/>
</dbReference>
<evidence type="ECO:0000313" key="8">
    <source>
        <dbReference type="EMBL" id="AFA38140.1"/>
    </source>
</evidence>
<dbReference type="STRING" id="698757.Pogu_0113"/>
<evidence type="ECO:0000256" key="3">
    <source>
        <dbReference type="ARBA" id="ARBA00022884"/>
    </source>
</evidence>
<keyword evidence="5 6" id="KW-0687">Ribonucleoprotein</keyword>
<evidence type="ECO:0000256" key="7">
    <source>
        <dbReference type="RuleBase" id="RU003660"/>
    </source>
</evidence>
<reference evidence="8 9" key="1">
    <citation type="journal article" date="2012" name="Stand. Genomic Sci.">
        <title>Complete genome sequence of Pyrobaculum oguniense.</title>
        <authorList>
            <person name="Bernick D.L."/>
            <person name="Karplus K."/>
            <person name="Lui L.M."/>
            <person name="Coker J.K."/>
            <person name="Murphy J.N."/>
            <person name="Chan P.P."/>
            <person name="Cozen A.E."/>
            <person name="Lowe T.M."/>
        </authorList>
    </citation>
    <scope>NUCLEOTIDE SEQUENCE [LARGE SCALE GENOMIC DNA]</scope>
    <source>
        <strain evidence="8 9">TE7</strain>
    </source>
</reference>
<evidence type="ECO:0000256" key="5">
    <source>
        <dbReference type="ARBA" id="ARBA00023274"/>
    </source>
</evidence>